<keyword evidence="1" id="KW-0812">Transmembrane</keyword>
<feature type="domain" description="Inner membrane component" evidence="2">
    <location>
        <begin position="108"/>
        <end position="159"/>
    </location>
</feature>
<name>A0A919JBM7_9ACTN</name>
<dbReference type="InterPro" id="IPR005185">
    <property type="entry name" value="YccF"/>
</dbReference>
<dbReference type="PANTHER" id="PTHR42903:SF1">
    <property type="entry name" value="INNER MEMBRANE PROTEIN YCCF"/>
    <property type="match status" value="1"/>
</dbReference>
<dbReference type="InterPro" id="IPR052937">
    <property type="entry name" value="Inner_membrane_protein"/>
</dbReference>
<evidence type="ECO:0000256" key="1">
    <source>
        <dbReference type="SAM" id="Phobius"/>
    </source>
</evidence>
<feature type="domain" description="Inner membrane component" evidence="2">
    <location>
        <begin position="173"/>
        <end position="223"/>
    </location>
</feature>
<reference evidence="3" key="1">
    <citation type="submission" date="2021-01" db="EMBL/GenBank/DDBJ databases">
        <title>Whole genome shotgun sequence of Actinoplanes nipponensis NBRC 14063.</title>
        <authorList>
            <person name="Komaki H."/>
            <person name="Tamura T."/>
        </authorList>
    </citation>
    <scope>NUCLEOTIDE SEQUENCE</scope>
    <source>
        <strain evidence="3">NBRC 14063</strain>
    </source>
</reference>
<feature type="transmembrane region" description="Helical" evidence="1">
    <location>
        <begin position="167"/>
        <end position="186"/>
    </location>
</feature>
<keyword evidence="1" id="KW-1133">Transmembrane helix</keyword>
<feature type="transmembrane region" description="Helical" evidence="1">
    <location>
        <begin position="134"/>
        <end position="155"/>
    </location>
</feature>
<comment type="caution">
    <text evidence="3">The sequence shown here is derived from an EMBL/GenBank/DDBJ whole genome shotgun (WGS) entry which is preliminary data.</text>
</comment>
<dbReference type="NCBIfam" id="NF008740">
    <property type="entry name" value="PRK11770.1-2"/>
    <property type="match status" value="1"/>
</dbReference>
<gene>
    <name evidence="3" type="ORF">Ani05nite_09300</name>
</gene>
<organism evidence="3 4">
    <name type="scientific">Actinoplanes nipponensis</name>
    <dbReference type="NCBI Taxonomy" id="135950"/>
    <lineage>
        <taxon>Bacteria</taxon>
        <taxon>Bacillati</taxon>
        <taxon>Actinomycetota</taxon>
        <taxon>Actinomycetes</taxon>
        <taxon>Micromonosporales</taxon>
        <taxon>Micromonosporaceae</taxon>
        <taxon>Actinoplanes</taxon>
    </lineage>
</organism>
<dbReference type="EMBL" id="BOMQ01000011">
    <property type="protein sequence ID" value="GIE47396.1"/>
    <property type="molecule type" value="Genomic_DNA"/>
</dbReference>
<dbReference type="Proteomes" id="UP000647172">
    <property type="component" value="Unassembled WGS sequence"/>
</dbReference>
<dbReference type="AlphaFoldDB" id="A0A919JBM7"/>
<dbReference type="Pfam" id="PF03733">
    <property type="entry name" value="YccF"/>
    <property type="match status" value="2"/>
</dbReference>
<protein>
    <recommendedName>
        <fullName evidence="2">Inner membrane component domain-containing protein</fullName>
    </recommendedName>
</protein>
<dbReference type="GO" id="GO:0005886">
    <property type="term" value="C:plasma membrane"/>
    <property type="evidence" value="ECO:0007669"/>
    <property type="project" value="TreeGrafter"/>
</dbReference>
<evidence type="ECO:0000313" key="3">
    <source>
        <dbReference type="EMBL" id="GIE47396.1"/>
    </source>
</evidence>
<evidence type="ECO:0000259" key="2">
    <source>
        <dbReference type="Pfam" id="PF03733"/>
    </source>
</evidence>
<accession>A0A919JBM7</accession>
<proteinExistence type="predicted"/>
<keyword evidence="4" id="KW-1185">Reference proteome</keyword>
<keyword evidence="1" id="KW-0472">Membrane</keyword>
<evidence type="ECO:0000313" key="4">
    <source>
        <dbReference type="Proteomes" id="UP000647172"/>
    </source>
</evidence>
<feature type="transmembrane region" description="Helical" evidence="1">
    <location>
        <begin position="192"/>
        <end position="213"/>
    </location>
</feature>
<feature type="transmembrane region" description="Helical" evidence="1">
    <location>
        <begin position="107"/>
        <end position="128"/>
    </location>
</feature>
<sequence>MRHTGADTAHTRSTVPVRSAVGGHAIAGRLAVRGAHALTVPDRLAYPGIDLLPLGQAHRPGHGHPVELPDHAVLAVATLHLDAGHQARGVAPSLPLAPARHAEQVRFILNVLWFIFGSGFVLALGYGLAALLCFVFIVTIPFGIASLRLASYSLWPFGRTLVSRPDAGAASGLANILWVIIAGWWLALGHVVAGVAQCVTIIGIPFGIANFKLVPAAFWPLGRDIVDLDRPRDSRDT</sequence>
<dbReference type="PANTHER" id="PTHR42903">
    <property type="entry name" value="INNER MEMBRANE PROTEIN YCCF"/>
    <property type="match status" value="1"/>
</dbReference>